<dbReference type="VEuPathDB" id="VectorBase:BGLAX_040043"/>
<gene>
    <name evidence="2" type="primary">106078261</name>
</gene>
<protein>
    <recommendedName>
        <fullName evidence="1">Caspase family p20 domain-containing protein</fullName>
    </recommendedName>
</protein>
<reference evidence="2" key="1">
    <citation type="submission" date="2020-05" db="UniProtKB">
        <authorList>
            <consortium name="EnsemblMetazoa"/>
        </authorList>
    </citation>
    <scope>IDENTIFICATION</scope>
    <source>
        <strain evidence="2">BB02</strain>
    </source>
</reference>
<dbReference type="PROSITE" id="PS50208">
    <property type="entry name" value="CASPASE_P20"/>
    <property type="match status" value="1"/>
</dbReference>
<dbReference type="AlphaFoldDB" id="A0A2C9MAG7"/>
<dbReference type="GO" id="GO:0004197">
    <property type="term" value="F:cysteine-type endopeptidase activity"/>
    <property type="evidence" value="ECO:0007669"/>
    <property type="project" value="InterPro"/>
</dbReference>
<dbReference type="GO" id="GO:0006508">
    <property type="term" value="P:proteolysis"/>
    <property type="evidence" value="ECO:0007669"/>
    <property type="project" value="InterPro"/>
</dbReference>
<dbReference type="EnsemblMetazoa" id="BGLB040383-RA">
    <property type="protein sequence ID" value="BGLB040383-PA"/>
    <property type="gene ID" value="BGLB040383"/>
</dbReference>
<name>A0A2C9MAG7_BIOGL</name>
<sequence>MDRRGDKRFFFNNSIPSQPFSDLRVTPLYLKWSLRCIQLLDAIPRGKDPWSNTDETYLKESYRETEVKVPVSCTLDSQPRAQRLLTDQIDALVWPEGSHYIKEFQSKTEKLPSSIVIESERLFKSPVADRKPSAENSTTFPSDFWTSLDGIKLPDTWPSIEHIVQLMTTRVQLVKSNSKLDYIYKKLDTNYKEKVYSLKYKTRGHAVIIDNNDFLKLKPRSGSEKDRESSKKIV</sequence>
<dbReference type="InterPro" id="IPR029030">
    <property type="entry name" value="Caspase-like_dom_sf"/>
</dbReference>
<dbReference type="InterPro" id="IPR001309">
    <property type="entry name" value="Pept_C14_p20"/>
</dbReference>
<evidence type="ECO:0000313" key="3">
    <source>
        <dbReference type="Proteomes" id="UP000076420"/>
    </source>
</evidence>
<evidence type="ECO:0000313" key="2">
    <source>
        <dbReference type="EnsemblMetazoa" id="BGLB040383-PA"/>
    </source>
</evidence>
<dbReference type="KEGG" id="bgt:106078261"/>
<feature type="domain" description="Caspase family p20" evidence="1">
    <location>
        <begin position="202"/>
        <end position="234"/>
    </location>
</feature>
<evidence type="ECO:0000259" key="1">
    <source>
        <dbReference type="PROSITE" id="PS50208"/>
    </source>
</evidence>
<accession>A0A2C9MAG7</accession>
<dbReference type="Proteomes" id="UP000076420">
    <property type="component" value="Unassembled WGS sequence"/>
</dbReference>
<dbReference type="VEuPathDB" id="VectorBase:BGLB040383"/>
<organism evidence="2 3">
    <name type="scientific">Biomphalaria glabrata</name>
    <name type="common">Bloodfluke planorb</name>
    <name type="synonym">Freshwater snail</name>
    <dbReference type="NCBI Taxonomy" id="6526"/>
    <lineage>
        <taxon>Eukaryota</taxon>
        <taxon>Metazoa</taxon>
        <taxon>Spiralia</taxon>
        <taxon>Lophotrochozoa</taxon>
        <taxon>Mollusca</taxon>
        <taxon>Gastropoda</taxon>
        <taxon>Heterobranchia</taxon>
        <taxon>Euthyneura</taxon>
        <taxon>Panpulmonata</taxon>
        <taxon>Hygrophila</taxon>
        <taxon>Lymnaeoidea</taxon>
        <taxon>Planorbidae</taxon>
        <taxon>Biomphalaria</taxon>
    </lineage>
</organism>
<dbReference type="SUPFAM" id="SSF52129">
    <property type="entry name" value="Caspase-like"/>
    <property type="match status" value="1"/>
</dbReference>
<proteinExistence type="predicted"/>
<dbReference type="Gene3D" id="3.40.50.1460">
    <property type="match status" value="1"/>
</dbReference>